<evidence type="ECO:0000256" key="1">
    <source>
        <dbReference type="SAM" id="Coils"/>
    </source>
</evidence>
<dbReference type="GO" id="GO:0032259">
    <property type="term" value="P:methylation"/>
    <property type="evidence" value="ECO:0007669"/>
    <property type="project" value="UniProtKB-KW"/>
</dbReference>
<dbReference type="InterPro" id="IPR029063">
    <property type="entry name" value="SAM-dependent_MTases_sf"/>
</dbReference>
<dbReference type="PANTHER" id="PTHR34203">
    <property type="entry name" value="METHYLTRANSFERASE, FKBM FAMILY PROTEIN"/>
    <property type="match status" value="1"/>
</dbReference>
<evidence type="ECO:0000313" key="6">
    <source>
        <dbReference type="Proteomes" id="UP000316500"/>
    </source>
</evidence>
<keyword evidence="1" id="KW-0175">Coiled coil</keyword>
<feature type="domain" description="Methyltransferase FkbM" evidence="3">
    <location>
        <begin position="56"/>
        <end position="208"/>
    </location>
</feature>
<dbReference type="GO" id="GO:0008168">
    <property type="term" value="F:methyltransferase activity"/>
    <property type="evidence" value="ECO:0007669"/>
    <property type="project" value="UniProtKB-KW"/>
</dbReference>
<dbReference type="RefSeq" id="WP_144650547.1">
    <property type="nucleotide sequence ID" value="NZ_VNFK01000008.1"/>
</dbReference>
<dbReference type="Gene3D" id="3.40.50.2000">
    <property type="entry name" value="Glycogen Phosphorylase B"/>
    <property type="match status" value="2"/>
</dbReference>
<feature type="coiled-coil region" evidence="1">
    <location>
        <begin position="455"/>
        <end position="574"/>
    </location>
</feature>
<dbReference type="InterPro" id="IPR055259">
    <property type="entry name" value="YkvP/CgeB_Glyco_trans-like"/>
</dbReference>
<dbReference type="Gene3D" id="3.40.50.150">
    <property type="entry name" value="Vaccinia Virus protein VP39"/>
    <property type="match status" value="1"/>
</dbReference>
<keyword evidence="5" id="KW-0489">Methyltransferase</keyword>
<dbReference type="Pfam" id="PF05050">
    <property type="entry name" value="Methyltransf_21"/>
    <property type="match status" value="1"/>
</dbReference>
<keyword evidence="5" id="KW-0808">Transferase</keyword>
<evidence type="ECO:0000313" key="5">
    <source>
        <dbReference type="EMBL" id="TVU62360.1"/>
    </source>
</evidence>
<evidence type="ECO:0000256" key="2">
    <source>
        <dbReference type="SAM" id="MobiDB-lite"/>
    </source>
</evidence>
<dbReference type="OrthoDB" id="6713581at2"/>
<comment type="caution">
    <text evidence="5">The sequence shown here is derived from an EMBL/GenBank/DDBJ whole genome shotgun (WGS) entry which is preliminary data.</text>
</comment>
<dbReference type="SUPFAM" id="SSF53756">
    <property type="entry name" value="UDP-Glycosyltransferase/glycogen phosphorylase"/>
    <property type="match status" value="1"/>
</dbReference>
<dbReference type="PANTHER" id="PTHR34203:SF15">
    <property type="entry name" value="SLL1173 PROTEIN"/>
    <property type="match status" value="1"/>
</dbReference>
<dbReference type="InterPro" id="IPR006342">
    <property type="entry name" value="FkbM_mtfrase"/>
</dbReference>
<dbReference type="EMBL" id="VNFK01000008">
    <property type="protein sequence ID" value="TVU62360.1"/>
    <property type="molecule type" value="Genomic_DNA"/>
</dbReference>
<feature type="coiled-coil region" evidence="1">
    <location>
        <begin position="396"/>
        <end position="423"/>
    </location>
</feature>
<dbReference type="Pfam" id="PF13524">
    <property type="entry name" value="Glyco_trans_1_2"/>
    <property type="match status" value="1"/>
</dbReference>
<feature type="coiled-coil region" evidence="1">
    <location>
        <begin position="250"/>
        <end position="326"/>
    </location>
</feature>
<gene>
    <name evidence="5" type="ORF">FQP90_12000</name>
</gene>
<feature type="domain" description="Spore protein YkvP/CgeB glycosyl transferase-like" evidence="4">
    <location>
        <begin position="951"/>
        <end position="1065"/>
    </location>
</feature>
<dbReference type="NCBIfam" id="TIGR01444">
    <property type="entry name" value="fkbM_fam"/>
    <property type="match status" value="1"/>
</dbReference>
<dbReference type="SUPFAM" id="SSF53335">
    <property type="entry name" value="S-adenosyl-L-methionine-dependent methyltransferases"/>
    <property type="match status" value="1"/>
</dbReference>
<protein>
    <submittedName>
        <fullName evidence="5">FkbM family methyltransferase</fullName>
    </submittedName>
</protein>
<name>A0A558GZP9_PAENT</name>
<feature type="compositionally biased region" description="Low complexity" evidence="2">
    <location>
        <begin position="698"/>
        <end position="708"/>
    </location>
</feature>
<proteinExistence type="predicted"/>
<organism evidence="5 6">
    <name type="scientific">Paenarthrobacter nitroguajacolicus</name>
    <name type="common">Arthrobacter nitroguajacolicus</name>
    <dbReference type="NCBI Taxonomy" id="211146"/>
    <lineage>
        <taxon>Bacteria</taxon>
        <taxon>Bacillati</taxon>
        <taxon>Actinomycetota</taxon>
        <taxon>Actinomycetes</taxon>
        <taxon>Micrococcales</taxon>
        <taxon>Micrococcaceae</taxon>
        <taxon>Paenarthrobacter</taxon>
    </lineage>
</organism>
<accession>A0A558GZP9</accession>
<evidence type="ECO:0000259" key="4">
    <source>
        <dbReference type="Pfam" id="PF13524"/>
    </source>
</evidence>
<reference evidence="5 6" key="1">
    <citation type="submission" date="2019-07" db="EMBL/GenBank/DDBJ databases">
        <title>Diversity of Bacteria from Kongsfjorden, Arctic.</title>
        <authorList>
            <person name="Yu Y."/>
        </authorList>
    </citation>
    <scope>NUCLEOTIDE SEQUENCE [LARGE SCALE GENOMIC DNA]</scope>
    <source>
        <strain evidence="5 6">SM1928</strain>
    </source>
</reference>
<dbReference type="Proteomes" id="UP000316500">
    <property type="component" value="Unassembled WGS sequence"/>
</dbReference>
<evidence type="ECO:0000259" key="3">
    <source>
        <dbReference type="Pfam" id="PF05050"/>
    </source>
</evidence>
<feature type="compositionally biased region" description="Basic and acidic residues" evidence="2">
    <location>
        <begin position="728"/>
        <end position="746"/>
    </location>
</feature>
<feature type="region of interest" description="Disordered" evidence="2">
    <location>
        <begin position="693"/>
        <end position="751"/>
    </location>
</feature>
<dbReference type="Pfam" id="PF13692">
    <property type="entry name" value="Glyco_trans_1_4"/>
    <property type="match status" value="1"/>
</dbReference>
<sequence>MKSIEIIADGTKYWLSLPDAEQDYIQKTIASTQRPYEEAMLIDMTDCIEPGDLVLDIGANCGNHTLYLACVAGAQVHAFEPDAELCAAISTSVAANCAEGRITVHQVGVGDSDGFGRLVQTAENNRGAQRLELVDEDEQATKIIRLDDLVFDDPVRAIKIDVEGMEFDVLSGAKKLIARDLPELFVECQTRSEFEKIHEFLAQLNYHYLSTFNATPTHRFGHNASADNQDRFEQIVKQQVSATYYDRKLIADLRNSLNQANLKYREVTTLLGQQKEQLRASIASGVHEQEQSAKLQQRLAQNETELANVRLNLDQKNEQILTLEESLRTRSDAARQVSILKEDLAGRAAQIVELRLQLEQKLILARGQEDRLTAGVLAQEKLRVLEQQVATKDVQLLELEASMARSQDELRELETSLAASVRAKEKLVAAANARSAVLSDVRARLSFERSRVKSVDKLMRQISALNLELESRLSEQTKKWSDERQALEMDLKQSENRVRQLRSHAKMLVTKSASARADADSAETQLSMALERLAILDERLLAAGSELTSAHETIAELERKLTVEKGLVARLETSLKDSRKRGQSFEDAAKLSGSQLTDVRAALERSATELSAEQERASLQESKAQVALIEMASLKNELAETKEKLALAEAKTKLLRASVTFRLGQLLRNSLKSPSGFVNLPVALGQLMVENQRRKTTSESMMASASTSLEPNISSVPAAPKGPTNRAAEIRRSRLLPDSRETESLRLETPTSAGKTRVAAIMDEFTVHSFAPECDLLELSLGNYLQELENFAPSLVFLESAWRGKENEWGNKVAQTAAPVREIIEWANSRGVTVVLWNKEDPVHYSTFLNTAKLVDHVFTTDIDCVQKYKSDLGHDRVHFLPFACQPYLHNPLELYQRNSGLCFAGAYYRRYPDRTKDLESFMAKIPQYKTIEIFDRNFGKTDEQYAFPEDYQDYIVGTLSSSEIDLAYKGYDFSVNLNSVKESQSMFARRVYELLASNTTVISNYSRGLELMFGGIPVISDSGNAVVDQLIIASDAYEGRKRRLAGLRKVMSEHTYAHRLAYILNVTGTHESSSLLSSVEVFGLVSREADVHALKESVGRQVGIEAHLRLFTSNLELAERFPEVKPLSELQGLSMSDAVSMGSYIGLMHASDYYGPNYLLDLALAGRYSSASVVGKATHFKLGRNGVTTVGSNLAYTAVKILPMRSSLVLDPNAIEVPLLDCLIDYGSSAYGCPSMLQIEMFDYCRSGAKLKPEHVEAVNGNWSDIGVSLFDLNVIANSISASDVGAGSEHSLTGKDMQQLFVTTSRPGFESWVSDDAWNFESTLEDGKHDYIYAAELLELDSLATGDKLDFHFECDPGLNLQVAIIFYNSGNSKISGMVRAANQNHTLEIPNDAASVKLGLRVFASGSSAIRRIHWQHKNLRPEFVASRAKNVVITNRYPSSEDLYKNGFVHTRVRRYVQAGVPTEVFVLDEGSSLRFREFEGVSVITGNSETLETFLAQGNHQSISIHFVTESMWAAVRQLEHRPNVAIWAHGADIQSWSRRAFLYENTAAVEAAKSASESRMSLWRSIFMDAPDNVKVVFVSDWLHRTALEDLKIDSSKHAVIIHNPINTSRFSYAKKPVEQRLKVLSIRPYASSVYANDLAVDAILLLADDPLFQEMEFRLVGDGPLFDELTRPLEGFENVVLDKRFLTQDEIAEMHREYGVFLCPSRMDTQGVSRDEAMASGLVPVTTSIAAIPEFADGGCAELVGPESPAELAAALLLLARSPRTFKRKSRAAASRVRRQSDASIVIPQELAVLGYGAFSTNR</sequence>
<feature type="coiled-coil region" evidence="1">
    <location>
        <begin position="600"/>
        <end position="651"/>
    </location>
</feature>
<dbReference type="InterPro" id="IPR052514">
    <property type="entry name" value="SAM-dependent_MTase"/>
</dbReference>